<dbReference type="GO" id="GO:0016627">
    <property type="term" value="F:oxidoreductase activity, acting on the CH-CH group of donors"/>
    <property type="evidence" value="ECO:0007669"/>
    <property type="project" value="InterPro"/>
</dbReference>
<name>A0A857CBT0_9HYPH</name>
<dbReference type="Pfam" id="PF08028">
    <property type="entry name" value="Acyl-CoA_dh_2"/>
    <property type="match status" value="1"/>
</dbReference>
<dbReference type="InterPro" id="IPR037069">
    <property type="entry name" value="AcylCoA_DH/ox_N_sf"/>
</dbReference>
<dbReference type="InterPro" id="IPR036250">
    <property type="entry name" value="AcylCo_DH-like_C"/>
</dbReference>
<proteinExistence type="predicted"/>
<dbReference type="KEGG" id="siw:GH266_19510"/>
<dbReference type="Gene3D" id="2.40.110.10">
    <property type="entry name" value="Butyryl-CoA Dehydrogenase, subunit A, domain 2"/>
    <property type="match status" value="1"/>
</dbReference>
<dbReference type="PIRSF" id="PIRSF016578">
    <property type="entry name" value="HsaA"/>
    <property type="match status" value="1"/>
</dbReference>
<dbReference type="SUPFAM" id="SSF56645">
    <property type="entry name" value="Acyl-CoA dehydrogenase NM domain-like"/>
    <property type="match status" value="1"/>
</dbReference>
<dbReference type="Proteomes" id="UP000435648">
    <property type="component" value="Chromosome"/>
</dbReference>
<evidence type="ECO:0000313" key="5">
    <source>
        <dbReference type="Proteomes" id="UP000435648"/>
    </source>
</evidence>
<feature type="domain" description="Acyl-CoA dehydrogenase C-terminal" evidence="3">
    <location>
        <begin position="253"/>
        <end position="379"/>
    </location>
</feature>
<protein>
    <submittedName>
        <fullName evidence="4">Acyl-CoA dehydrogenase</fullName>
    </submittedName>
</protein>
<dbReference type="Gene3D" id="1.10.540.10">
    <property type="entry name" value="Acyl-CoA dehydrogenase/oxidase, N-terminal domain"/>
    <property type="match status" value="1"/>
</dbReference>
<feature type="domain" description="Acyl-CoA dehydrogenase/oxidase N-terminal" evidence="2">
    <location>
        <begin position="31"/>
        <end position="101"/>
    </location>
</feature>
<dbReference type="Gene3D" id="1.20.140.10">
    <property type="entry name" value="Butyryl-CoA Dehydrogenase, subunit A, domain 3"/>
    <property type="match status" value="1"/>
</dbReference>
<dbReference type="Pfam" id="PF02771">
    <property type="entry name" value="Acyl-CoA_dh_N"/>
    <property type="match status" value="1"/>
</dbReference>
<dbReference type="OrthoDB" id="7316074at2"/>
<keyword evidence="1" id="KW-0560">Oxidoreductase</keyword>
<dbReference type="InterPro" id="IPR046373">
    <property type="entry name" value="Acyl-CoA_Oxase/DH_mid-dom_sf"/>
</dbReference>
<sequence>MNMSVVKPGLSEGPDLATLAANLEQILPLVEERAPEAEAQGSLTDDVVAALRKSGIYTMLFPREVGGSDVSLADAMPLIEKLSHAHASAGWCANVNNMEGATMALYIPDSGIERVFANGADVTVAGNGVPRGFARKVAGGYEIWGNWAFGSGICHAEWIHTGGFLVDDEKQMIFGPTGSPRVVLVHHPRSTIRLKGEWDVLGLKATGSYDYEVAEGETIFVPDELVYDFDNAVPLRGGPQGQLGLAGYSAWAHSSWALGVGRRMLDELVKVARNRRDAFGKTVDSASFKYQLALVEARYRAARAYAHETWRGICLGLEQSGTVTQDQMTDAKLVLRHVHDVVSDVATFAHRSARSASLYNTVMQRCYRDIHSGTQHILMADQIIEECGRQILGATDPEAKWTVFGVADGGKA</sequence>
<dbReference type="AlphaFoldDB" id="A0A857CBT0"/>
<reference evidence="4 5" key="1">
    <citation type="submission" date="2019-12" db="EMBL/GenBank/DDBJ databases">
        <title>The genome of Stappia indica PHM037.</title>
        <authorList>
            <person name="Kacar D."/>
            <person name="Galan B."/>
            <person name="Canedo L."/>
            <person name="Rodriguez P."/>
            <person name="de la Calle F."/>
            <person name="Garcia J.L."/>
        </authorList>
    </citation>
    <scope>NUCLEOTIDE SEQUENCE [LARGE SCALE GENOMIC DNA]</scope>
    <source>
        <strain evidence="4 5">PHM037</strain>
    </source>
</reference>
<dbReference type="InterPro" id="IPR009100">
    <property type="entry name" value="AcylCoA_DH/oxidase_NM_dom_sf"/>
</dbReference>
<evidence type="ECO:0000259" key="3">
    <source>
        <dbReference type="Pfam" id="PF08028"/>
    </source>
</evidence>
<evidence type="ECO:0000313" key="4">
    <source>
        <dbReference type="EMBL" id="QGZ36480.1"/>
    </source>
</evidence>
<evidence type="ECO:0000256" key="1">
    <source>
        <dbReference type="ARBA" id="ARBA00023002"/>
    </source>
</evidence>
<dbReference type="SUPFAM" id="SSF47203">
    <property type="entry name" value="Acyl-CoA dehydrogenase C-terminal domain-like"/>
    <property type="match status" value="1"/>
</dbReference>
<dbReference type="GO" id="GO:0050660">
    <property type="term" value="F:flavin adenine dinucleotide binding"/>
    <property type="evidence" value="ECO:0007669"/>
    <property type="project" value="InterPro"/>
</dbReference>
<dbReference type="EMBL" id="CP046908">
    <property type="protein sequence ID" value="QGZ36480.1"/>
    <property type="molecule type" value="Genomic_DNA"/>
</dbReference>
<dbReference type="InterPro" id="IPR013786">
    <property type="entry name" value="AcylCoA_DH/ox_N"/>
</dbReference>
<dbReference type="InterPro" id="IPR013107">
    <property type="entry name" value="Acyl-CoA_DH_C"/>
</dbReference>
<organism evidence="4 5">
    <name type="scientific">Stappia indica</name>
    <dbReference type="NCBI Taxonomy" id="538381"/>
    <lineage>
        <taxon>Bacteria</taxon>
        <taxon>Pseudomonadati</taxon>
        <taxon>Pseudomonadota</taxon>
        <taxon>Alphaproteobacteria</taxon>
        <taxon>Hyphomicrobiales</taxon>
        <taxon>Stappiaceae</taxon>
        <taxon>Stappia</taxon>
    </lineage>
</organism>
<accession>A0A857CBT0</accession>
<evidence type="ECO:0000259" key="2">
    <source>
        <dbReference type="Pfam" id="PF02771"/>
    </source>
</evidence>
<gene>
    <name evidence="4" type="ORF">GH266_19510</name>
</gene>
<dbReference type="RefSeq" id="WP_158195315.1">
    <property type="nucleotide sequence ID" value="NZ_CP046908.1"/>
</dbReference>